<dbReference type="WBParaSite" id="SCUD_0000084001-mRNA-1">
    <property type="protein sequence ID" value="SCUD_0000084001-mRNA-1"/>
    <property type="gene ID" value="SCUD_0000084001"/>
</dbReference>
<evidence type="ECO:0000313" key="3">
    <source>
        <dbReference type="WBParaSite" id="SCUD_0000084001-mRNA-1"/>
    </source>
</evidence>
<evidence type="ECO:0000313" key="2">
    <source>
        <dbReference type="Proteomes" id="UP000279833"/>
    </source>
</evidence>
<reference evidence="1 2" key="2">
    <citation type="submission" date="2018-11" db="EMBL/GenBank/DDBJ databases">
        <authorList>
            <consortium name="Pathogen Informatics"/>
        </authorList>
    </citation>
    <scope>NUCLEOTIDE SEQUENCE [LARGE SCALE GENOMIC DNA]</scope>
    <source>
        <strain evidence="1">Dakar</strain>
        <strain evidence="2">Dakar, Senegal</strain>
    </source>
</reference>
<keyword evidence="2" id="KW-1185">Reference proteome</keyword>
<organism evidence="3">
    <name type="scientific">Schistosoma curassoni</name>
    <dbReference type="NCBI Taxonomy" id="6186"/>
    <lineage>
        <taxon>Eukaryota</taxon>
        <taxon>Metazoa</taxon>
        <taxon>Spiralia</taxon>
        <taxon>Lophotrochozoa</taxon>
        <taxon>Platyhelminthes</taxon>
        <taxon>Trematoda</taxon>
        <taxon>Digenea</taxon>
        <taxon>Strigeidida</taxon>
        <taxon>Schistosomatoidea</taxon>
        <taxon>Schistosomatidae</taxon>
        <taxon>Schistosoma</taxon>
    </lineage>
</organism>
<dbReference type="Proteomes" id="UP000279833">
    <property type="component" value="Unassembled WGS sequence"/>
</dbReference>
<reference evidence="3" key="1">
    <citation type="submission" date="2016-06" db="UniProtKB">
        <authorList>
            <consortium name="WormBaseParasite"/>
        </authorList>
    </citation>
    <scope>IDENTIFICATION</scope>
</reference>
<proteinExistence type="predicted"/>
<protein>
    <submittedName>
        <fullName evidence="3">DUF4806 domain-containing protein</fullName>
    </submittedName>
</protein>
<dbReference type="EMBL" id="UZAK01000619">
    <property type="protein sequence ID" value="VDO64120.1"/>
    <property type="molecule type" value="Genomic_DNA"/>
</dbReference>
<sequence length="123" mass="13938">MQEKTTSVVTASTAVGFKIHKGKSKIPRYNKTCINQIKLDGQDLEDVKTVKYLGSIIDEHGRCDADVNAWIGKARATYRQLDNISNSKQLSVNQHQDQDFQYKCHDSTTTKAIIHKIQVFINN</sequence>
<gene>
    <name evidence="1" type="ORF">SCUD_LOCUS841</name>
</gene>
<dbReference type="AlphaFoldDB" id="A0A183JDS8"/>
<accession>A0A183JDS8</accession>
<name>A0A183JDS8_9TREM</name>
<evidence type="ECO:0000313" key="1">
    <source>
        <dbReference type="EMBL" id="VDO64120.1"/>
    </source>
</evidence>